<feature type="domain" description="4Fe-4S ferredoxin-type" evidence="5">
    <location>
        <begin position="32"/>
        <end position="61"/>
    </location>
</feature>
<gene>
    <name evidence="6" type="ORF">DENIS_0601</name>
</gene>
<dbReference type="Pfam" id="PF13237">
    <property type="entry name" value="Fer4_10"/>
    <property type="match status" value="1"/>
</dbReference>
<feature type="domain" description="4Fe-4S ferredoxin-type" evidence="5">
    <location>
        <begin position="2"/>
        <end position="31"/>
    </location>
</feature>
<dbReference type="InterPro" id="IPR050572">
    <property type="entry name" value="Fe-S_Ferredoxin"/>
</dbReference>
<dbReference type="Proteomes" id="UP000288096">
    <property type="component" value="Unassembled WGS sequence"/>
</dbReference>
<evidence type="ECO:0000313" key="6">
    <source>
        <dbReference type="EMBL" id="GBC59660.1"/>
    </source>
</evidence>
<protein>
    <submittedName>
        <fullName evidence="6">Ferredoxin</fullName>
    </submittedName>
</protein>
<evidence type="ECO:0000313" key="7">
    <source>
        <dbReference type="Proteomes" id="UP000288096"/>
    </source>
</evidence>
<dbReference type="EMBL" id="BEXT01000001">
    <property type="protein sequence ID" value="GBC59660.1"/>
    <property type="molecule type" value="Genomic_DNA"/>
</dbReference>
<keyword evidence="1" id="KW-0004">4Fe-4S</keyword>
<dbReference type="OrthoDB" id="9807879at2"/>
<dbReference type="AlphaFoldDB" id="A0A401FRT3"/>
<dbReference type="SUPFAM" id="SSF54862">
    <property type="entry name" value="4Fe-4S ferredoxins"/>
    <property type="match status" value="1"/>
</dbReference>
<dbReference type="PROSITE" id="PS00198">
    <property type="entry name" value="4FE4S_FER_1"/>
    <property type="match status" value="1"/>
</dbReference>
<dbReference type="GO" id="GO:0051539">
    <property type="term" value="F:4 iron, 4 sulfur cluster binding"/>
    <property type="evidence" value="ECO:0007669"/>
    <property type="project" value="UniProtKB-KW"/>
</dbReference>
<accession>A0A401FRT3</accession>
<keyword evidence="4" id="KW-0411">Iron-sulfur</keyword>
<proteinExistence type="predicted"/>
<dbReference type="PROSITE" id="PS51379">
    <property type="entry name" value="4FE4S_FER_2"/>
    <property type="match status" value="2"/>
</dbReference>
<keyword evidence="3" id="KW-0408">Iron</keyword>
<dbReference type="PANTHER" id="PTHR43687">
    <property type="entry name" value="ADENYLYLSULFATE REDUCTASE, BETA SUBUNIT"/>
    <property type="match status" value="1"/>
</dbReference>
<comment type="caution">
    <text evidence="6">The sequence shown here is derived from an EMBL/GenBank/DDBJ whole genome shotgun (WGS) entry which is preliminary data.</text>
</comment>
<evidence type="ECO:0000259" key="5">
    <source>
        <dbReference type="PROSITE" id="PS51379"/>
    </source>
</evidence>
<dbReference type="RefSeq" id="WP_124327156.1">
    <property type="nucleotide sequence ID" value="NZ_BEXT01000001.1"/>
</dbReference>
<dbReference type="InterPro" id="IPR017896">
    <property type="entry name" value="4Fe4S_Fe-S-bd"/>
</dbReference>
<dbReference type="PANTHER" id="PTHR43687:SF1">
    <property type="entry name" value="FERREDOXIN III"/>
    <property type="match status" value="1"/>
</dbReference>
<evidence type="ECO:0000256" key="4">
    <source>
        <dbReference type="ARBA" id="ARBA00023014"/>
    </source>
</evidence>
<sequence length="61" mass="6667">MGYPVVDEGKCVGCEECVDTCPQDVFEMADSKSKVVNPEDCVDCESCVEVCEEDAIELVED</sequence>
<reference evidence="7" key="2">
    <citation type="submission" date="2019-01" db="EMBL/GenBank/DDBJ databases">
        <title>Genome sequence of Desulfonema ishimotonii strain Tokyo 01.</title>
        <authorList>
            <person name="Fukui M."/>
        </authorList>
    </citation>
    <scope>NUCLEOTIDE SEQUENCE [LARGE SCALE GENOMIC DNA]</scope>
    <source>
        <strain evidence="7">Tokyo 01</strain>
    </source>
</reference>
<dbReference type="GO" id="GO:0046872">
    <property type="term" value="F:metal ion binding"/>
    <property type="evidence" value="ECO:0007669"/>
    <property type="project" value="UniProtKB-KW"/>
</dbReference>
<evidence type="ECO:0000256" key="3">
    <source>
        <dbReference type="ARBA" id="ARBA00023004"/>
    </source>
</evidence>
<evidence type="ECO:0000256" key="2">
    <source>
        <dbReference type="ARBA" id="ARBA00022723"/>
    </source>
</evidence>
<dbReference type="Gene3D" id="3.30.70.20">
    <property type="match status" value="1"/>
</dbReference>
<keyword evidence="7" id="KW-1185">Reference proteome</keyword>
<keyword evidence="2" id="KW-0479">Metal-binding</keyword>
<organism evidence="6 7">
    <name type="scientific">Desulfonema ishimotonii</name>
    <dbReference type="NCBI Taxonomy" id="45657"/>
    <lineage>
        <taxon>Bacteria</taxon>
        <taxon>Pseudomonadati</taxon>
        <taxon>Thermodesulfobacteriota</taxon>
        <taxon>Desulfobacteria</taxon>
        <taxon>Desulfobacterales</taxon>
        <taxon>Desulfococcaceae</taxon>
        <taxon>Desulfonema</taxon>
    </lineage>
</organism>
<reference evidence="7" key="1">
    <citation type="submission" date="2017-11" db="EMBL/GenBank/DDBJ databases">
        <authorList>
            <person name="Watanabe M."/>
            <person name="Kojima H."/>
        </authorList>
    </citation>
    <scope>NUCLEOTIDE SEQUENCE [LARGE SCALE GENOMIC DNA]</scope>
    <source>
        <strain evidence="7">Tokyo 01</strain>
    </source>
</reference>
<dbReference type="InterPro" id="IPR017900">
    <property type="entry name" value="4Fe4S_Fe_S_CS"/>
</dbReference>
<name>A0A401FRT3_9BACT</name>
<evidence type="ECO:0000256" key="1">
    <source>
        <dbReference type="ARBA" id="ARBA00022485"/>
    </source>
</evidence>